<protein>
    <submittedName>
        <fullName evidence="2">Putative AP endonuclease</fullName>
    </submittedName>
</protein>
<sequence length="268" mass="29689">MEIGVNIYPQFLNNGKTLPSVLADLKIKDYDFVQIFPHALGLIKNGQVVEKGLRSIENALKGVGVKYTIRMPTSVNLRDNTYYSRHFNVAKAVIDVAIKLGAKIVVMQSGRTGRLDLEIEALQQLAEMAENFGIKIALENTYSVKDTLYVVESINKENLGFALDLGHAFLSAQGDENKFLEDVKLGTEKTIILMIHDNFGKFFPKVDPIDALAYGVGDLHLMPGEGKIPFGKTLRLFGDVPLLLKIKNPETFANLPTKRGLIELLTSI</sequence>
<evidence type="ECO:0000313" key="3">
    <source>
        <dbReference type="Proteomes" id="UP000053911"/>
    </source>
</evidence>
<dbReference type="InterPro" id="IPR036237">
    <property type="entry name" value="Xyl_isomerase-like_sf"/>
</dbReference>
<dbReference type="Proteomes" id="UP000053911">
    <property type="component" value="Unassembled WGS sequence"/>
</dbReference>
<dbReference type="SUPFAM" id="SSF51658">
    <property type="entry name" value="Xylose isomerase-like"/>
    <property type="match status" value="1"/>
</dbReference>
<proteinExistence type="predicted"/>
<reference evidence="3" key="1">
    <citation type="journal article" date="2015" name="MBio">
        <title>Genome-Resolved Metagenomic Analysis Reveals Roles for Candidate Phyla and Other Microbial Community Members in Biogeochemical Transformations in Oil Reservoirs.</title>
        <authorList>
            <person name="Hu P."/>
            <person name="Tom L."/>
            <person name="Singh A."/>
            <person name="Thomas B.C."/>
            <person name="Baker B.J."/>
            <person name="Piceno Y.M."/>
            <person name="Andersen G.L."/>
            <person name="Banfield J.F."/>
        </authorList>
    </citation>
    <scope>NUCLEOTIDE SEQUENCE [LARGE SCALE GENOMIC DNA]</scope>
</reference>
<dbReference type="InterPro" id="IPR050312">
    <property type="entry name" value="IolE/XylAMocC-like"/>
</dbReference>
<dbReference type="PANTHER" id="PTHR12110">
    <property type="entry name" value="HYDROXYPYRUVATE ISOMERASE"/>
    <property type="match status" value="1"/>
</dbReference>
<dbReference type="OMA" id="MQSGKTG"/>
<comment type="caution">
    <text evidence="2">The sequence shown here is derived from an EMBL/GenBank/DDBJ whole genome shotgun (WGS) entry which is preliminary data.</text>
</comment>
<dbReference type="GO" id="GO:0004519">
    <property type="term" value="F:endonuclease activity"/>
    <property type="evidence" value="ECO:0007669"/>
    <property type="project" value="UniProtKB-KW"/>
</dbReference>
<keyword evidence="2" id="KW-0255">Endonuclease</keyword>
<feature type="domain" description="Xylose isomerase-like TIM barrel" evidence="1">
    <location>
        <begin position="29"/>
        <end position="237"/>
    </location>
</feature>
<dbReference type="AlphaFoldDB" id="A0A101EN06"/>
<dbReference type="RefSeq" id="WP_015848782.1">
    <property type="nucleotide sequence ID" value="NZ_LGFD01000005.1"/>
</dbReference>
<evidence type="ECO:0000259" key="1">
    <source>
        <dbReference type="Pfam" id="PF01261"/>
    </source>
</evidence>
<dbReference type="Pfam" id="PF01261">
    <property type="entry name" value="AP_endonuc_2"/>
    <property type="match status" value="1"/>
</dbReference>
<evidence type="ECO:0000313" key="2">
    <source>
        <dbReference type="EMBL" id="KUK18290.1"/>
    </source>
</evidence>
<accession>A0A101EN06</accession>
<name>A0A101EN06_9EURY</name>
<dbReference type="Gene3D" id="3.20.20.150">
    <property type="entry name" value="Divalent-metal-dependent TIM barrel enzymes"/>
    <property type="match status" value="1"/>
</dbReference>
<dbReference type="PATRIC" id="fig|172049.5.peg.951"/>
<keyword evidence="2" id="KW-0540">Nuclease</keyword>
<dbReference type="PANTHER" id="PTHR12110:SF21">
    <property type="entry name" value="XYLOSE ISOMERASE-LIKE TIM BARREL DOMAIN-CONTAINING PROTEIN"/>
    <property type="match status" value="1"/>
</dbReference>
<dbReference type="GeneID" id="8095483"/>
<keyword evidence="2" id="KW-0378">Hydrolase</keyword>
<gene>
    <name evidence="2" type="ORF">XD54_0381</name>
</gene>
<dbReference type="InterPro" id="IPR013022">
    <property type="entry name" value="Xyl_isomerase-like_TIM-brl"/>
</dbReference>
<organism evidence="2 3">
    <name type="scientific">Thermococcus sibiricus</name>
    <dbReference type="NCBI Taxonomy" id="172049"/>
    <lineage>
        <taxon>Archaea</taxon>
        <taxon>Methanobacteriati</taxon>
        <taxon>Methanobacteriota</taxon>
        <taxon>Thermococci</taxon>
        <taxon>Thermococcales</taxon>
        <taxon>Thermococcaceae</taxon>
        <taxon>Thermococcus</taxon>
    </lineage>
</organism>
<dbReference type="EMBL" id="LGFD01000005">
    <property type="protein sequence ID" value="KUK18290.1"/>
    <property type="molecule type" value="Genomic_DNA"/>
</dbReference>